<dbReference type="AlphaFoldDB" id="A0A377NHN1"/>
<sequence>MIKKAHNVPFAFYSFVQLLRIAVQQGGDALAVTLFQRFAAGGGHFEVAQTPS</sequence>
<gene>
    <name evidence="1" type="ORF">NCTC12157_04023</name>
</gene>
<dbReference type="Proteomes" id="UP000254304">
    <property type="component" value="Unassembled WGS sequence"/>
</dbReference>
<reference evidence="1 2" key="1">
    <citation type="submission" date="2018-06" db="EMBL/GenBank/DDBJ databases">
        <authorList>
            <consortium name="Pathogen Informatics"/>
            <person name="Doyle S."/>
        </authorList>
    </citation>
    <scope>NUCLEOTIDE SEQUENCE [LARGE SCALE GENOMIC DNA]</scope>
    <source>
        <strain evidence="1 2">NCTC12157</strain>
    </source>
</reference>
<accession>A0A377NHN1</accession>
<protein>
    <submittedName>
        <fullName evidence="1">Uncharacterized protein</fullName>
    </submittedName>
</protein>
<name>A0A377NHN1_9GAMM</name>
<evidence type="ECO:0000313" key="1">
    <source>
        <dbReference type="EMBL" id="STQ46252.1"/>
    </source>
</evidence>
<evidence type="ECO:0000313" key="2">
    <source>
        <dbReference type="Proteomes" id="UP000254304"/>
    </source>
</evidence>
<organism evidence="1 2">
    <name type="scientific">Ewingella americana</name>
    <dbReference type="NCBI Taxonomy" id="41202"/>
    <lineage>
        <taxon>Bacteria</taxon>
        <taxon>Pseudomonadati</taxon>
        <taxon>Pseudomonadota</taxon>
        <taxon>Gammaproteobacteria</taxon>
        <taxon>Enterobacterales</taxon>
        <taxon>Yersiniaceae</taxon>
        <taxon>Ewingella</taxon>
    </lineage>
</organism>
<dbReference type="EMBL" id="UGGO01000001">
    <property type="protein sequence ID" value="STQ46252.1"/>
    <property type="molecule type" value="Genomic_DNA"/>
</dbReference>
<proteinExistence type="predicted"/>